<feature type="compositionally biased region" description="Basic residues" evidence="1">
    <location>
        <begin position="298"/>
        <end position="309"/>
    </location>
</feature>
<evidence type="ECO:0000256" key="1">
    <source>
        <dbReference type="SAM" id="MobiDB-lite"/>
    </source>
</evidence>
<dbReference type="PANTHER" id="PTHR15131">
    <property type="entry name" value="SMALL NUCLEAR RNA ACTIVATING COMPLEX, POLYPEPTIDE 1"/>
    <property type="match status" value="1"/>
</dbReference>
<evidence type="ECO:0000313" key="2">
    <source>
        <dbReference type="EMBL" id="KAL0969037.1"/>
    </source>
</evidence>
<dbReference type="InterPro" id="IPR019188">
    <property type="entry name" value="SNAPC1"/>
</dbReference>
<accession>A0ABD0WZD0</accession>
<feature type="region of interest" description="Disordered" evidence="1">
    <location>
        <begin position="230"/>
        <end position="261"/>
    </location>
</feature>
<organism evidence="2 3">
    <name type="scientific">Umbra pygmaea</name>
    <name type="common">Eastern mudminnow</name>
    <dbReference type="NCBI Taxonomy" id="75934"/>
    <lineage>
        <taxon>Eukaryota</taxon>
        <taxon>Metazoa</taxon>
        <taxon>Chordata</taxon>
        <taxon>Craniata</taxon>
        <taxon>Vertebrata</taxon>
        <taxon>Euteleostomi</taxon>
        <taxon>Actinopterygii</taxon>
        <taxon>Neopterygii</taxon>
        <taxon>Teleostei</taxon>
        <taxon>Protacanthopterygii</taxon>
        <taxon>Esociformes</taxon>
        <taxon>Umbridae</taxon>
        <taxon>Umbra</taxon>
    </lineage>
</organism>
<reference evidence="2 3" key="1">
    <citation type="submission" date="2024-06" db="EMBL/GenBank/DDBJ databases">
        <authorList>
            <person name="Pan Q."/>
            <person name="Wen M."/>
            <person name="Jouanno E."/>
            <person name="Zahm M."/>
            <person name="Klopp C."/>
            <person name="Cabau C."/>
            <person name="Louis A."/>
            <person name="Berthelot C."/>
            <person name="Parey E."/>
            <person name="Roest Crollius H."/>
            <person name="Montfort J."/>
            <person name="Robinson-Rechavi M."/>
            <person name="Bouchez O."/>
            <person name="Lampietro C."/>
            <person name="Lopez Roques C."/>
            <person name="Donnadieu C."/>
            <person name="Postlethwait J."/>
            <person name="Bobe J."/>
            <person name="Verreycken H."/>
            <person name="Guiguen Y."/>
        </authorList>
    </citation>
    <scope>NUCLEOTIDE SEQUENCE [LARGE SCALE GENOMIC DNA]</scope>
    <source>
        <strain evidence="2">Up_M1</strain>
        <tissue evidence="2">Testis</tissue>
    </source>
</reference>
<protein>
    <recommendedName>
        <fullName evidence="4">Small nuclear RNA activating complex polypeptide 1</fullName>
    </recommendedName>
</protein>
<name>A0ABD0WZD0_UMBPY</name>
<keyword evidence="3" id="KW-1185">Reference proteome</keyword>
<evidence type="ECO:0008006" key="4">
    <source>
        <dbReference type="Google" id="ProtNLM"/>
    </source>
</evidence>
<dbReference type="AlphaFoldDB" id="A0ABD0WZD0"/>
<dbReference type="PANTHER" id="PTHR15131:SF3">
    <property type="entry name" value="SNRNA-ACTIVATING PROTEIN COMPLEX SUBUNIT 1"/>
    <property type="match status" value="1"/>
</dbReference>
<dbReference type="Proteomes" id="UP001557470">
    <property type="component" value="Unassembled WGS sequence"/>
</dbReference>
<comment type="caution">
    <text evidence="2">The sequence shown here is derived from an EMBL/GenBank/DDBJ whole genome shotgun (WGS) entry which is preliminary data.</text>
</comment>
<gene>
    <name evidence="2" type="ORF">UPYG_G00221850</name>
</gene>
<evidence type="ECO:0000313" key="3">
    <source>
        <dbReference type="Proteomes" id="UP001557470"/>
    </source>
</evidence>
<sequence>MEYCKDHIKADCEQLLSRFQQMESVRFEMFLAIWKEMKFESIFFGKMESKLSRLFSREVLATAYAYLLPPYTFQIRVGAIYLLYGLYQCQLCTPREKIRVALKDWEVIMKFQQEAVNAHHFDVAYILRKLISQKAFYFTAMPTSLVFNVKRTNISRTLCEEFLERASRPQEVVSMDMLEELANIHQHYEQVKASSSESTSSQPDPSISLIHKDLVPRLHSTVLDFYKWQRNQGSGNQEEGQYEDGGEGTSNKHESSQRAKLLASIKSKSYAQVVEAPKARRHRQVERDESGPAQETSHHKRVKSLKQRTSHLTQDLVKEEATRMWCLSQLEAEDTTKEKKKQTFKW</sequence>
<dbReference type="Pfam" id="PF09808">
    <property type="entry name" value="SNAPC1"/>
    <property type="match status" value="1"/>
</dbReference>
<feature type="region of interest" description="Disordered" evidence="1">
    <location>
        <begin position="274"/>
        <end position="314"/>
    </location>
</feature>
<dbReference type="EMBL" id="JAGEUA010000007">
    <property type="protein sequence ID" value="KAL0969037.1"/>
    <property type="molecule type" value="Genomic_DNA"/>
</dbReference>
<proteinExistence type="predicted"/>